<feature type="transmembrane region" description="Helical" evidence="1">
    <location>
        <begin position="64"/>
        <end position="84"/>
    </location>
</feature>
<evidence type="ECO:0000256" key="1">
    <source>
        <dbReference type="SAM" id="Phobius"/>
    </source>
</evidence>
<proteinExistence type="predicted"/>
<gene>
    <name evidence="2" type="ORF">SAMN03080602_00932</name>
</gene>
<feature type="transmembrane region" description="Helical" evidence="1">
    <location>
        <begin position="38"/>
        <end position="57"/>
    </location>
</feature>
<protein>
    <submittedName>
        <fullName evidence="2">Uncharacterized protein</fullName>
    </submittedName>
</protein>
<keyword evidence="1" id="KW-1133">Transmembrane helix</keyword>
<organism evidence="2 3">
    <name type="scientific">Arenibacter troitsensis</name>
    <dbReference type="NCBI Taxonomy" id="188872"/>
    <lineage>
        <taxon>Bacteria</taxon>
        <taxon>Pseudomonadati</taxon>
        <taxon>Bacteroidota</taxon>
        <taxon>Flavobacteriia</taxon>
        <taxon>Flavobacteriales</taxon>
        <taxon>Flavobacteriaceae</taxon>
        <taxon>Arenibacter</taxon>
    </lineage>
</organism>
<keyword evidence="1" id="KW-0812">Transmembrane</keyword>
<dbReference type="AlphaFoldDB" id="A0A1X7IQC3"/>
<name>A0A1X7IQC3_9FLAO</name>
<dbReference type="STRING" id="188872.SAMN03080602_00932"/>
<keyword evidence="1" id="KW-0472">Membrane</keyword>
<dbReference type="EMBL" id="FXAO01000002">
    <property type="protein sequence ID" value="SMG16956.1"/>
    <property type="molecule type" value="Genomic_DNA"/>
</dbReference>
<reference evidence="3" key="1">
    <citation type="submission" date="2017-04" db="EMBL/GenBank/DDBJ databases">
        <authorList>
            <person name="Varghese N."/>
            <person name="Submissions S."/>
        </authorList>
    </citation>
    <scope>NUCLEOTIDE SEQUENCE [LARGE SCALE GENOMIC DNA]</scope>
    <source>
        <strain evidence="3">DSM 19835</strain>
    </source>
</reference>
<dbReference type="Proteomes" id="UP000193420">
    <property type="component" value="Unassembled WGS sequence"/>
</dbReference>
<keyword evidence="3" id="KW-1185">Reference proteome</keyword>
<evidence type="ECO:0000313" key="3">
    <source>
        <dbReference type="Proteomes" id="UP000193420"/>
    </source>
</evidence>
<accession>A0A1X7IQC3</accession>
<evidence type="ECO:0000313" key="2">
    <source>
        <dbReference type="EMBL" id="SMG16956.1"/>
    </source>
</evidence>
<sequence length="85" mass="9772">MLGLPLLIYPFVLLANIMSAVAEPSNTSDFKKIIVQGFLLTSSLYPVSYFLSLLPFIRKRKYGFVISLIHLFLILVLFTLWNYLD</sequence>